<keyword evidence="2" id="KW-1185">Reference proteome</keyword>
<dbReference type="Proteomes" id="UP000512184">
    <property type="component" value="Chromosome"/>
</dbReference>
<evidence type="ECO:0000313" key="2">
    <source>
        <dbReference type="Proteomes" id="UP000512184"/>
    </source>
</evidence>
<accession>A0ABX6IPN1</accession>
<gene>
    <name evidence="1" type="primary">hypothetical protein</name>
    <name evidence="1" type="ORF">Chls_150</name>
</gene>
<name>A0ABX6IPN1_9CHLA</name>
<sequence length="71" mass="8132">MSPPIFFAPFFIKHSFPLYSQKYFSCPTTPPQPFSCHPSTLTLFFLLPSLFQKNSPLLTLLNKIFFCPISA</sequence>
<organism evidence="1 2">
    <name type="scientific">Chlamydia suis</name>
    <dbReference type="NCBI Taxonomy" id="83559"/>
    <lineage>
        <taxon>Bacteria</taxon>
        <taxon>Pseudomonadati</taxon>
        <taxon>Chlamydiota</taxon>
        <taxon>Chlamydiia</taxon>
        <taxon>Chlamydiales</taxon>
        <taxon>Chlamydiaceae</taxon>
        <taxon>Chlamydia/Chlamydophila group</taxon>
        <taxon>Chlamydia</taxon>
    </lineage>
</organism>
<proteinExistence type="predicted"/>
<dbReference type="EMBL" id="CP035278">
    <property type="protein sequence ID" value="QHP83025.1"/>
    <property type="molecule type" value="Genomic_DNA"/>
</dbReference>
<reference evidence="1" key="1">
    <citation type="submission" date="2019-01" db="EMBL/GenBank/DDBJ databases">
        <title>Whole genome sequencing and annotation enables comparative genome analysis that reveals unique features of the Chlamydia suis R19 Genome.</title>
        <authorList>
            <person name="Dimond Z.E."/>
        </authorList>
    </citation>
    <scope>NUCLEOTIDE SEQUENCE [LARGE SCALE GENOMIC DNA]</scope>
    <source>
        <strain evidence="1">R19</strain>
    </source>
</reference>
<protein>
    <submittedName>
        <fullName evidence="1">Uncharacterized protein</fullName>
    </submittedName>
</protein>
<evidence type="ECO:0000313" key="1">
    <source>
        <dbReference type="EMBL" id="QHP83025.1"/>
    </source>
</evidence>